<feature type="domain" description="N-acetyltransferase" evidence="3">
    <location>
        <begin position="3"/>
        <end position="157"/>
    </location>
</feature>
<dbReference type="AlphaFoldDB" id="A0A2P8CXY5"/>
<dbReference type="GO" id="GO:0016747">
    <property type="term" value="F:acyltransferase activity, transferring groups other than amino-acyl groups"/>
    <property type="evidence" value="ECO:0007669"/>
    <property type="project" value="InterPro"/>
</dbReference>
<evidence type="ECO:0000256" key="1">
    <source>
        <dbReference type="ARBA" id="ARBA00022679"/>
    </source>
</evidence>
<organism evidence="4 5">
    <name type="scientific">Taibaiella chishuiensis</name>
    <dbReference type="NCBI Taxonomy" id="1434707"/>
    <lineage>
        <taxon>Bacteria</taxon>
        <taxon>Pseudomonadati</taxon>
        <taxon>Bacteroidota</taxon>
        <taxon>Chitinophagia</taxon>
        <taxon>Chitinophagales</taxon>
        <taxon>Chitinophagaceae</taxon>
        <taxon>Taibaiella</taxon>
    </lineage>
</organism>
<dbReference type="InterPro" id="IPR000182">
    <property type="entry name" value="GNAT_dom"/>
</dbReference>
<dbReference type="CDD" id="cd04301">
    <property type="entry name" value="NAT_SF"/>
    <property type="match status" value="1"/>
</dbReference>
<dbReference type="PANTHER" id="PTHR43877">
    <property type="entry name" value="AMINOALKYLPHOSPHONATE N-ACETYLTRANSFERASE-RELATED-RELATED"/>
    <property type="match status" value="1"/>
</dbReference>
<protein>
    <submittedName>
        <fullName evidence="4">Putative N-acetyltransferase YhbS</fullName>
    </submittedName>
</protein>
<dbReference type="PANTHER" id="PTHR43877:SF1">
    <property type="entry name" value="ACETYLTRANSFERASE"/>
    <property type="match status" value="1"/>
</dbReference>
<dbReference type="InterPro" id="IPR050832">
    <property type="entry name" value="Bact_Acetyltransf"/>
</dbReference>
<accession>A0A2P8CXY5</accession>
<reference evidence="4 5" key="1">
    <citation type="submission" date="2018-03" db="EMBL/GenBank/DDBJ databases">
        <title>Genomic Encyclopedia of Type Strains, Phase III (KMG-III): the genomes of soil and plant-associated and newly described type strains.</title>
        <authorList>
            <person name="Whitman W."/>
        </authorList>
    </citation>
    <scope>NUCLEOTIDE SEQUENCE [LARGE SCALE GENOMIC DNA]</scope>
    <source>
        <strain evidence="4 5">CGMCC 1.12700</strain>
    </source>
</reference>
<keyword evidence="5" id="KW-1185">Reference proteome</keyword>
<evidence type="ECO:0000313" key="5">
    <source>
        <dbReference type="Proteomes" id="UP000240572"/>
    </source>
</evidence>
<name>A0A2P8CXY5_9BACT</name>
<evidence type="ECO:0000313" key="4">
    <source>
        <dbReference type="EMBL" id="PSK89797.1"/>
    </source>
</evidence>
<sequence length="176" mass="19415">MEINIRQETAANYQAVSELIRQAFAEEVMSDHREQFLVERLRQTEAFVPELSLVAATGQQITGYILLTPIHISNGDTLTGSLALAPVAVLPAFQGKGIGAALIQEAHRIARELGYSSIVLLGHETYYPRFGYERASTYNIRLPFEAPDENCMILALQPGVLDGVSGMVVYPEAFFQ</sequence>
<evidence type="ECO:0000256" key="2">
    <source>
        <dbReference type="ARBA" id="ARBA00023315"/>
    </source>
</evidence>
<dbReference type="Gene3D" id="3.40.630.30">
    <property type="match status" value="1"/>
</dbReference>
<dbReference type="Proteomes" id="UP000240572">
    <property type="component" value="Unassembled WGS sequence"/>
</dbReference>
<keyword evidence="1 4" id="KW-0808">Transferase</keyword>
<dbReference type="OrthoDB" id="9797178at2"/>
<dbReference type="InterPro" id="IPR016181">
    <property type="entry name" value="Acyl_CoA_acyltransferase"/>
</dbReference>
<dbReference type="EMBL" id="PYGD01000010">
    <property type="protein sequence ID" value="PSK89797.1"/>
    <property type="molecule type" value="Genomic_DNA"/>
</dbReference>
<proteinExistence type="predicted"/>
<gene>
    <name evidence="4" type="ORF">B0I18_11098</name>
</gene>
<evidence type="ECO:0000259" key="3">
    <source>
        <dbReference type="PROSITE" id="PS51186"/>
    </source>
</evidence>
<keyword evidence="2" id="KW-0012">Acyltransferase</keyword>
<dbReference type="PROSITE" id="PS51186">
    <property type="entry name" value="GNAT"/>
    <property type="match status" value="1"/>
</dbReference>
<dbReference type="SUPFAM" id="SSF55729">
    <property type="entry name" value="Acyl-CoA N-acyltransferases (Nat)"/>
    <property type="match status" value="1"/>
</dbReference>
<comment type="caution">
    <text evidence="4">The sequence shown here is derived from an EMBL/GenBank/DDBJ whole genome shotgun (WGS) entry which is preliminary data.</text>
</comment>
<dbReference type="Pfam" id="PF00583">
    <property type="entry name" value="Acetyltransf_1"/>
    <property type="match status" value="1"/>
</dbReference>